<comment type="subcellular location">
    <subcellularLocation>
        <location evidence="8">Cell membrane</location>
        <topology evidence="8">Multi-pass membrane protein</topology>
    </subcellularLocation>
    <subcellularLocation>
        <location evidence="1">Endomembrane system</location>
        <topology evidence="1">Multi-pass membrane protein</topology>
    </subcellularLocation>
</comment>
<dbReference type="InterPro" id="IPR011541">
    <property type="entry name" value="Ni/Co_transpt_high_affinity"/>
</dbReference>
<reference evidence="9 10" key="1">
    <citation type="journal article" date="2017" name="PLoS ONE">
        <title>Development of a real-time PCR for detection of Staphylococcus pseudintermedius using a novel automated comparison of whole-genome sequences.</title>
        <authorList>
            <person name="Verstappen K.M."/>
            <person name="Huijbregts L."/>
            <person name="Spaninks M."/>
            <person name="Wagenaar J.A."/>
            <person name="Fluit A.C."/>
            <person name="Duim B."/>
        </authorList>
    </citation>
    <scope>NUCLEOTIDE SEQUENCE [LARGE SCALE GENOMIC DNA]</scope>
    <source>
        <strain evidence="9 10">215070706401-1</strain>
    </source>
</reference>
<sequence length="336" mass="37526">MNHTKSIKHAYPYLGIIILLHIVGIVLMWIGGAQYPLLMSMGVIAYTLGLRHAFDADHIAAIDNTVRKLLQQKQNPMGVGFYFSLGHSSVVFLMAAALGIAVTWAQRHMESFQTTGGLIGTIVSGVFLLLIGILNLVILIQLIQLFRQLRQRNITDAQMDELIESRGLIMRFVRPLFRFIQKSWHIFPLGFLFGLGFDTASEVSLLALSAGAAQHTVPFLGIIALPILFAAGMSLLDTLDGVLMTNAYHWAFDKPARKIFYNITMTAISVVAALLIGGVEIMQLLGEKWHWKNGFLGWLTQLDFGWLGYALVVVLILSWVIAMVVWKVGRFEERWS</sequence>
<dbReference type="NCBIfam" id="TIGR00802">
    <property type="entry name" value="nico"/>
    <property type="match status" value="1"/>
</dbReference>
<evidence type="ECO:0000256" key="2">
    <source>
        <dbReference type="ARBA" id="ARBA00010892"/>
    </source>
</evidence>
<feature type="transmembrane region" description="Helical" evidence="8">
    <location>
        <begin position="259"/>
        <end position="286"/>
    </location>
</feature>
<dbReference type="GO" id="GO:0005886">
    <property type="term" value="C:plasma membrane"/>
    <property type="evidence" value="ECO:0007669"/>
    <property type="project" value="UniProtKB-SubCell"/>
</dbReference>
<organism evidence="9 10">
    <name type="scientific">Staphylococcus delphini</name>
    <dbReference type="NCBI Taxonomy" id="53344"/>
    <lineage>
        <taxon>Bacteria</taxon>
        <taxon>Bacillati</taxon>
        <taxon>Bacillota</taxon>
        <taxon>Bacilli</taxon>
        <taxon>Bacillales</taxon>
        <taxon>Staphylococcaceae</taxon>
        <taxon>Staphylococcus</taxon>
        <taxon>Staphylococcus intermedius group</taxon>
    </lineage>
</organism>
<evidence type="ECO:0000256" key="4">
    <source>
        <dbReference type="ARBA" id="ARBA00022596"/>
    </source>
</evidence>
<keyword evidence="3 8" id="KW-0813">Transport</keyword>
<dbReference type="PANTHER" id="PTHR31611:SF0">
    <property type="entry name" value="HIGH-AFFINITY NICKEL TRANSPORT PROTEIN NIC1"/>
    <property type="match status" value="1"/>
</dbReference>
<dbReference type="GO" id="GO:0015099">
    <property type="term" value="F:nickel cation transmembrane transporter activity"/>
    <property type="evidence" value="ECO:0007669"/>
    <property type="project" value="UniProtKB-UniRule"/>
</dbReference>
<evidence type="ECO:0000256" key="8">
    <source>
        <dbReference type="RuleBase" id="RU362101"/>
    </source>
</evidence>
<protein>
    <recommendedName>
        <fullName evidence="8">Nickel/cobalt efflux system</fullName>
    </recommendedName>
</protein>
<evidence type="ECO:0000256" key="3">
    <source>
        <dbReference type="ARBA" id="ARBA00022448"/>
    </source>
</evidence>
<gene>
    <name evidence="9" type="ORF">B5C08_06265</name>
</gene>
<dbReference type="InterPro" id="IPR004688">
    <property type="entry name" value="Ni/Co_transpt"/>
</dbReference>
<evidence type="ECO:0000256" key="5">
    <source>
        <dbReference type="ARBA" id="ARBA00022692"/>
    </source>
</evidence>
<feature type="transmembrane region" description="Helical" evidence="8">
    <location>
        <begin position="306"/>
        <end position="326"/>
    </location>
</feature>
<keyword evidence="4" id="KW-0533">Nickel</keyword>
<evidence type="ECO:0000256" key="6">
    <source>
        <dbReference type="ARBA" id="ARBA00022989"/>
    </source>
</evidence>
<dbReference type="RefSeq" id="WP_096593473.1">
    <property type="nucleotide sequence ID" value="NZ_MWRM01000007.1"/>
</dbReference>
<dbReference type="Proteomes" id="UP000218335">
    <property type="component" value="Unassembled WGS sequence"/>
</dbReference>
<dbReference type="GO" id="GO:0012505">
    <property type="term" value="C:endomembrane system"/>
    <property type="evidence" value="ECO:0007669"/>
    <property type="project" value="UniProtKB-SubCell"/>
</dbReference>
<name>A0A2A4GXZ3_9STAP</name>
<feature type="transmembrane region" description="Helical" evidence="8">
    <location>
        <begin position="176"/>
        <end position="197"/>
    </location>
</feature>
<keyword evidence="7 8" id="KW-0472">Membrane</keyword>
<evidence type="ECO:0000256" key="1">
    <source>
        <dbReference type="ARBA" id="ARBA00004127"/>
    </source>
</evidence>
<proteinExistence type="inferred from homology"/>
<dbReference type="Pfam" id="PF03824">
    <property type="entry name" value="NicO"/>
    <property type="match status" value="1"/>
</dbReference>
<feature type="transmembrane region" description="Helical" evidence="8">
    <location>
        <begin position="12"/>
        <end position="31"/>
    </location>
</feature>
<dbReference type="PANTHER" id="PTHR31611">
    <property type="entry name" value="HIGH-AFFINITY NICKEL TRANSPORT PROTEIN NIC1"/>
    <property type="match status" value="1"/>
</dbReference>
<feature type="transmembrane region" description="Helical" evidence="8">
    <location>
        <begin position="117"/>
        <end position="143"/>
    </location>
</feature>
<feature type="transmembrane region" description="Helical" evidence="8">
    <location>
        <begin position="217"/>
        <end position="239"/>
    </location>
</feature>
<evidence type="ECO:0000256" key="7">
    <source>
        <dbReference type="ARBA" id="ARBA00023136"/>
    </source>
</evidence>
<comment type="similarity">
    <text evidence="2 8">Belongs to the NiCoT transporter (TC 2.A.52) family.</text>
</comment>
<keyword evidence="5 8" id="KW-0812">Transmembrane</keyword>
<dbReference type="AlphaFoldDB" id="A0A2A4GXZ3"/>
<dbReference type="EMBL" id="MWUU01000007">
    <property type="protein sequence ID" value="PCF55252.1"/>
    <property type="molecule type" value="Genomic_DNA"/>
</dbReference>
<accession>A0A2A4GXZ3</accession>
<evidence type="ECO:0000313" key="9">
    <source>
        <dbReference type="EMBL" id="PCF55252.1"/>
    </source>
</evidence>
<evidence type="ECO:0000313" key="10">
    <source>
        <dbReference type="Proteomes" id="UP000218335"/>
    </source>
</evidence>
<keyword evidence="6 8" id="KW-1133">Transmembrane helix</keyword>
<comment type="caution">
    <text evidence="9">The sequence shown here is derived from an EMBL/GenBank/DDBJ whole genome shotgun (WGS) entry which is preliminary data.</text>
</comment>
<feature type="transmembrane region" description="Helical" evidence="8">
    <location>
        <begin position="79"/>
        <end position="105"/>
    </location>
</feature>